<sequence>MTTQSVSRFKLVSHVSGRALSAFGVTFSFLPMLASGAILYFAPKGRLSKQTDWDVLGLDRHEWADIHSVLMTLFVGFSLWHAILHLRVLKSLIFGNKVHHFGHWVEAIVAGVLVLGFMGMAIWHLPPASWVLELSDFFKHSFWVQ</sequence>
<reference evidence="4" key="1">
    <citation type="submission" date="2016-11" db="EMBL/GenBank/DDBJ databases">
        <authorList>
            <person name="Varghese N."/>
            <person name="Submissions S."/>
        </authorList>
    </citation>
    <scope>NUCLEOTIDE SEQUENCE [LARGE SCALE GENOMIC DNA]</scope>
    <source>
        <strain evidence="4">DSM 100564</strain>
    </source>
</reference>
<dbReference type="Proteomes" id="UP000183982">
    <property type="component" value="Unassembled WGS sequence"/>
</dbReference>
<evidence type="ECO:0000256" key="1">
    <source>
        <dbReference type="SAM" id="Phobius"/>
    </source>
</evidence>
<proteinExistence type="predicted"/>
<organism evidence="3 4">
    <name type="scientific">Shimia gijangensis</name>
    <dbReference type="NCBI Taxonomy" id="1470563"/>
    <lineage>
        <taxon>Bacteria</taxon>
        <taxon>Pseudomonadati</taxon>
        <taxon>Pseudomonadota</taxon>
        <taxon>Alphaproteobacteria</taxon>
        <taxon>Rhodobacterales</taxon>
        <taxon>Roseobacteraceae</taxon>
    </lineage>
</organism>
<keyword evidence="1" id="KW-1133">Transmembrane helix</keyword>
<keyword evidence="1" id="KW-0812">Transmembrane</keyword>
<dbReference type="Pfam" id="PF14358">
    <property type="entry name" value="DUF4405"/>
    <property type="match status" value="1"/>
</dbReference>
<keyword evidence="1" id="KW-0472">Membrane</keyword>
<dbReference type="InterPro" id="IPR025517">
    <property type="entry name" value="DUF4405"/>
</dbReference>
<protein>
    <recommendedName>
        <fullName evidence="2">Flavinylation-associated cytochrome domain-containing protein</fullName>
    </recommendedName>
</protein>
<name>A0A1M6QEB1_9RHOB</name>
<dbReference type="AlphaFoldDB" id="A0A1M6QEB1"/>
<evidence type="ECO:0000259" key="2">
    <source>
        <dbReference type="Pfam" id="PF14358"/>
    </source>
</evidence>
<feature type="transmembrane region" description="Helical" evidence="1">
    <location>
        <begin position="104"/>
        <end position="125"/>
    </location>
</feature>
<evidence type="ECO:0000313" key="4">
    <source>
        <dbReference type="Proteomes" id="UP000183982"/>
    </source>
</evidence>
<dbReference type="STRING" id="1470563.SAMN05444000_12124"/>
<feature type="transmembrane region" description="Helical" evidence="1">
    <location>
        <begin position="20"/>
        <end position="43"/>
    </location>
</feature>
<dbReference type="OrthoDB" id="7865011at2"/>
<gene>
    <name evidence="3" type="ORF">SAMN05444000_12124</name>
</gene>
<keyword evidence="4" id="KW-1185">Reference proteome</keyword>
<dbReference type="EMBL" id="FQZQ01000021">
    <property type="protein sequence ID" value="SHK18582.1"/>
    <property type="molecule type" value="Genomic_DNA"/>
</dbReference>
<accession>A0A1M6QEB1</accession>
<dbReference type="RefSeq" id="WP_073255228.1">
    <property type="nucleotide sequence ID" value="NZ_FQZQ01000021.1"/>
</dbReference>
<feature type="transmembrane region" description="Helical" evidence="1">
    <location>
        <begin position="63"/>
        <end position="83"/>
    </location>
</feature>
<evidence type="ECO:0000313" key="3">
    <source>
        <dbReference type="EMBL" id="SHK18582.1"/>
    </source>
</evidence>
<feature type="domain" description="Flavinylation-associated cytochrome" evidence="2">
    <location>
        <begin position="23"/>
        <end position="85"/>
    </location>
</feature>